<dbReference type="Proteomes" id="UP000509367">
    <property type="component" value="Chromosome"/>
</dbReference>
<dbReference type="CDD" id="cd06529">
    <property type="entry name" value="S24_LexA-like"/>
    <property type="match status" value="1"/>
</dbReference>
<evidence type="ECO:0000256" key="2">
    <source>
        <dbReference type="ARBA" id="ARBA00023125"/>
    </source>
</evidence>
<evidence type="ECO:0000313" key="5">
    <source>
        <dbReference type="EMBL" id="QKV20265.1"/>
    </source>
</evidence>
<keyword evidence="1" id="KW-0805">Transcription regulation</keyword>
<evidence type="ECO:0000256" key="1">
    <source>
        <dbReference type="ARBA" id="ARBA00023015"/>
    </source>
</evidence>
<dbReference type="PROSITE" id="PS50943">
    <property type="entry name" value="HTH_CROC1"/>
    <property type="match status" value="1"/>
</dbReference>
<accession>A0A6N1VKH9</accession>
<sequence>MTNREIVSARIRQRLEETGRSAASVSRAAGHGVDFIRDFLTGRKKRMSADALVAIARELGVTVAWLQGNDEAVMPDGEGEERPARPRTVPVYGTAAGRDDGAMHLGTDVIDWLSCPPGLEGARDAYALYVVGESMQPRYYPGDVVIIAPHRPPRAGDCVVIQCKSADTGATEAWVKEYVATTADEIVARQYNPPAEMRFPRAEVSAVHRIMTLNDLLS</sequence>
<dbReference type="SUPFAM" id="SSF47413">
    <property type="entry name" value="lambda repressor-like DNA-binding domains"/>
    <property type="match status" value="1"/>
</dbReference>
<dbReference type="InterPro" id="IPR001387">
    <property type="entry name" value="Cro/C1-type_HTH"/>
</dbReference>
<dbReference type="PANTHER" id="PTHR40661">
    <property type="match status" value="1"/>
</dbReference>
<evidence type="ECO:0000313" key="6">
    <source>
        <dbReference type="Proteomes" id="UP000509367"/>
    </source>
</evidence>
<gene>
    <name evidence="5" type="ORF">HTY61_18300</name>
</gene>
<dbReference type="InterPro" id="IPR036286">
    <property type="entry name" value="LexA/Signal_pep-like_sf"/>
</dbReference>
<reference evidence="5 6" key="1">
    <citation type="submission" date="2020-06" db="EMBL/GenBank/DDBJ databases">
        <title>Oricola thermophila sp. nov. isolated from a tidal sediments.</title>
        <authorList>
            <person name="Kwon K.K."/>
            <person name="Yang S.-H."/>
            <person name="Park M.-J."/>
        </authorList>
    </citation>
    <scope>NUCLEOTIDE SEQUENCE [LARGE SCALE GENOMIC DNA]</scope>
    <source>
        <strain evidence="5 6">MEBiC13590</strain>
    </source>
</reference>
<dbReference type="GO" id="GO:0003677">
    <property type="term" value="F:DNA binding"/>
    <property type="evidence" value="ECO:0007669"/>
    <property type="project" value="UniProtKB-KW"/>
</dbReference>
<dbReference type="CDD" id="cd00093">
    <property type="entry name" value="HTH_XRE"/>
    <property type="match status" value="1"/>
</dbReference>
<dbReference type="SUPFAM" id="SSF51306">
    <property type="entry name" value="LexA/Signal peptidase"/>
    <property type="match status" value="1"/>
</dbReference>
<evidence type="ECO:0000259" key="4">
    <source>
        <dbReference type="PROSITE" id="PS50943"/>
    </source>
</evidence>
<dbReference type="InterPro" id="IPR010982">
    <property type="entry name" value="Lambda_DNA-bd_dom_sf"/>
</dbReference>
<keyword evidence="3" id="KW-0804">Transcription</keyword>
<dbReference type="InterPro" id="IPR039418">
    <property type="entry name" value="LexA-like"/>
</dbReference>
<feature type="domain" description="HTH cro/C1-type" evidence="4">
    <location>
        <begin position="11"/>
        <end position="66"/>
    </location>
</feature>
<evidence type="ECO:0000256" key="3">
    <source>
        <dbReference type="ARBA" id="ARBA00023163"/>
    </source>
</evidence>
<dbReference type="EMBL" id="CP054836">
    <property type="protein sequence ID" value="QKV20265.1"/>
    <property type="molecule type" value="Genomic_DNA"/>
</dbReference>
<dbReference type="PANTHER" id="PTHR40661:SF3">
    <property type="entry name" value="FELS-1 PROPHAGE TRANSCRIPTIONAL REGULATOR"/>
    <property type="match status" value="1"/>
</dbReference>
<dbReference type="Pfam" id="PF13443">
    <property type="entry name" value="HTH_26"/>
    <property type="match status" value="1"/>
</dbReference>
<keyword evidence="6" id="KW-1185">Reference proteome</keyword>
<name>A0A6N1VKH9_9HYPH</name>
<dbReference type="Gene3D" id="2.10.109.10">
    <property type="entry name" value="Umud Fragment, subunit A"/>
    <property type="match status" value="1"/>
</dbReference>
<dbReference type="Gene3D" id="1.10.260.40">
    <property type="entry name" value="lambda repressor-like DNA-binding domains"/>
    <property type="match status" value="1"/>
</dbReference>
<proteinExistence type="predicted"/>
<protein>
    <submittedName>
        <fullName evidence="5">LexA family transcriptional regulator</fullName>
    </submittedName>
</protein>
<dbReference type="AlphaFoldDB" id="A0A6N1VKH9"/>
<dbReference type="RefSeq" id="WP_175278156.1">
    <property type="nucleotide sequence ID" value="NZ_CP054836.1"/>
</dbReference>
<dbReference type="SMART" id="SM00530">
    <property type="entry name" value="HTH_XRE"/>
    <property type="match status" value="1"/>
</dbReference>
<dbReference type="Pfam" id="PF00717">
    <property type="entry name" value="Peptidase_S24"/>
    <property type="match status" value="1"/>
</dbReference>
<organism evidence="5 6">
    <name type="scientific">Oricola thermophila</name>
    <dbReference type="NCBI Taxonomy" id="2742145"/>
    <lineage>
        <taxon>Bacteria</taxon>
        <taxon>Pseudomonadati</taxon>
        <taxon>Pseudomonadota</taxon>
        <taxon>Alphaproteobacteria</taxon>
        <taxon>Hyphomicrobiales</taxon>
        <taxon>Ahrensiaceae</taxon>
        <taxon>Oricola</taxon>
    </lineage>
</organism>
<keyword evidence="2" id="KW-0238">DNA-binding</keyword>
<dbReference type="InterPro" id="IPR015927">
    <property type="entry name" value="Peptidase_S24_S26A/B/C"/>
</dbReference>
<dbReference type="KEGG" id="orm:HTY61_18300"/>